<reference evidence="14" key="1">
    <citation type="submission" date="2020-10" db="EMBL/GenBank/DDBJ databases">
        <authorList>
            <person name="Gilroy R."/>
        </authorList>
    </citation>
    <scope>NUCLEOTIDE SEQUENCE</scope>
    <source>
        <strain evidence="14">11687</strain>
    </source>
</reference>
<protein>
    <submittedName>
        <fullName evidence="14">HlyC/CorC family transporter</fullName>
    </submittedName>
</protein>
<evidence type="ECO:0000256" key="9">
    <source>
        <dbReference type="PROSITE-ProRule" id="PRU00703"/>
    </source>
</evidence>
<feature type="transmembrane region" description="Helical" evidence="11">
    <location>
        <begin position="136"/>
        <end position="158"/>
    </location>
</feature>
<dbReference type="Proteomes" id="UP000824081">
    <property type="component" value="Unassembled WGS sequence"/>
</dbReference>
<dbReference type="GO" id="GO:0005886">
    <property type="term" value="C:plasma membrane"/>
    <property type="evidence" value="ECO:0007669"/>
    <property type="project" value="UniProtKB-SubCell"/>
</dbReference>
<dbReference type="CDD" id="cd04590">
    <property type="entry name" value="CBS_pair_CorC_HlyC_assoc"/>
    <property type="match status" value="1"/>
</dbReference>
<keyword evidence="7 9" id="KW-0129">CBS domain</keyword>
<keyword evidence="6 10" id="KW-1133">Transmembrane helix</keyword>
<keyword evidence="8 10" id="KW-0472">Membrane</keyword>
<evidence type="ECO:0000256" key="3">
    <source>
        <dbReference type="ARBA" id="ARBA00022475"/>
    </source>
</evidence>
<dbReference type="EMBL" id="DVMZ01000165">
    <property type="protein sequence ID" value="HIU59641.1"/>
    <property type="molecule type" value="Genomic_DNA"/>
</dbReference>
<feature type="transmembrane region" description="Helical" evidence="11">
    <location>
        <begin position="100"/>
        <end position="124"/>
    </location>
</feature>
<dbReference type="AlphaFoldDB" id="A0A9D1MGA3"/>
<evidence type="ECO:0000256" key="10">
    <source>
        <dbReference type="PROSITE-ProRule" id="PRU01193"/>
    </source>
</evidence>
<dbReference type="Gene3D" id="3.30.465.10">
    <property type="match status" value="1"/>
</dbReference>
<name>A0A9D1MGA3_9FIRM</name>
<evidence type="ECO:0000259" key="13">
    <source>
        <dbReference type="PROSITE" id="PS51846"/>
    </source>
</evidence>
<keyword evidence="4 10" id="KW-0812">Transmembrane</keyword>
<evidence type="ECO:0000256" key="6">
    <source>
        <dbReference type="ARBA" id="ARBA00022989"/>
    </source>
</evidence>
<dbReference type="SMART" id="SM01091">
    <property type="entry name" value="CorC_HlyC"/>
    <property type="match status" value="1"/>
</dbReference>
<feature type="transmembrane region" description="Helical" evidence="11">
    <location>
        <begin position="56"/>
        <end position="78"/>
    </location>
</feature>
<dbReference type="Pfam" id="PF03471">
    <property type="entry name" value="CorC_HlyC"/>
    <property type="match status" value="1"/>
</dbReference>
<feature type="domain" description="CBS" evidence="12">
    <location>
        <begin position="282"/>
        <end position="341"/>
    </location>
</feature>
<reference evidence="14" key="2">
    <citation type="journal article" date="2021" name="PeerJ">
        <title>Extensive microbial diversity within the chicken gut microbiome revealed by metagenomics and culture.</title>
        <authorList>
            <person name="Gilroy R."/>
            <person name="Ravi A."/>
            <person name="Getino M."/>
            <person name="Pursley I."/>
            <person name="Horton D.L."/>
            <person name="Alikhan N.F."/>
            <person name="Baker D."/>
            <person name="Gharbi K."/>
            <person name="Hall N."/>
            <person name="Watson M."/>
            <person name="Adriaenssens E.M."/>
            <person name="Foster-Nyarko E."/>
            <person name="Jarju S."/>
            <person name="Secka A."/>
            <person name="Antonio M."/>
            <person name="Oren A."/>
            <person name="Chaudhuri R.R."/>
            <person name="La Ragione R."/>
            <person name="Hildebrand F."/>
            <person name="Pallen M.J."/>
        </authorList>
    </citation>
    <scope>NUCLEOTIDE SEQUENCE</scope>
    <source>
        <strain evidence="14">11687</strain>
    </source>
</reference>
<dbReference type="Gene3D" id="3.10.580.10">
    <property type="entry name" value="CBS-domain"/>
    <property type="match status" value="1"/>
</dbReference>
<dbReference type="InterPro" id="IPR051676">
    <property type="entry name" value="UPF0053_domain"/>
</dbReference>
<evidence type="ECO:0000313" key="14">
    <source>
        <dbReference type="EMBL" id="HIU59641.1"/>
    </source>
</evidence>
<evidence type="ECO:0000256" key="11">
    <source>
        <dbReference type="SAM" id="Phobius"/>
    </source>
</evidence>
<evidence type="ECO:0000256" key="4">
    <source>
        <dbReference type="ARBA" id="ARBA00022692"/>
    </source>
</evidence>
<dbReference type="PANTHER" id="PTHR43099">
    <property type="entry name" value="UPF0053 PROTEIN YRKA"/>
    <property type="match status" value="1"/>
</dbReference>
<organism evidence="14 15">
    <name type="scientific">Candidatus Scatosoma pullistercoris</name>
    <dbReference type="NCBI Taxonomy" id="2840934"/>
    <lineage>
        <taxon>Bacteria</taxon>
        <taxon>Bacillati</taxon>
        <taxon>Bacillota</taxon>
        <taxon>Clostridia</taxon>
        <taxon>Candidatus Scatosoma</taxon>
    </lineage>
</organism>
<dbReference type="InterPro" id="IPR000644">
    <property type="entry name" value="CBS_dom"/>
</dbReference>
<dbReference type="PANTHER" id="PTHR43099:SF5">
    <property type="entry name" value="HLYC_CORC FAMILY TRANSPORTER"/>
    <property type="match status" value="1"/>
</dbReference>
<comment type="subcellular location">
    <subcellularLocation>
        <location evidence="1">Cell membrane</location>
        <topology evidence="1">Multi-pass membrane protein</topology>
    </subcellularLocation>
</comment>
<feature type="domain" description="CNNM transmembrane" evidence="13">
    <location>
        <begin position="1"/>
        <end position="202"/>
    </location>
</feature>
<dbReference type="InterPro" id="IPR046342">
    <property type="entry name" value="CBS_dom_sf"/>
</dbReference>
<dbReference type="Pfam" id="PF01595">
    <property type="entry name" value="CNNM"/>
    <property type="match status" value="1"/>
</dbReference>
<evidence type="ECO:0000313" key="15">
    <source>
        <dbReference type="Proteomes" id="UP000824081"/>
    </source>
</evidence>
<dbReference type="SUPFAM" id="SSF54631">
    <property type="entry name" value="CBS-domain pair"/>
    <property type="match status" value="1"/>
</dbReference>
<feature type="transmembrane region" description="Helical" evidence="11">
    <location>
        <begin position="6"/>
        <end position="27"/>
    </location>
</feature>
<dbReference type="InterPro" id="IPR044751">
    <property type="entry name" value="Ion_transp-like_CBS"/>
</dbReference>
<evidence type="ECO:0000256" key="5">
    <source>
        <dbReference type="ARBA" id="ARBA00022737"/>
    </source>
</evidence>
<dbReference type="PROSITE" id="PS51371">
    <property type="entry name" value="CBS"/>
    <property type="match status" value="1"/>
</dbReference>
<keyword evidence="3" id="KW-1003">Cell membrane</keyword>
<evidence type="ECO:0000256" key="2">
    <source>
        <dbReference type="ARBA" id="ARBA00006337"/>
    </source>
</evidence>
<keyword evidence="5" id="KW-0677">Repeat</keyword>
<evidence type="ECO:0000259" key="12">
    <source>
        <dbReference type="PROSITE" id="PS51371"/>
    </source>
</evidence>
<evidence type="ECO:0000256" key="8">
    <source>
        <dbReference type="ARBA" id="ARBA00023136"/>
    </source>
</evidence>
<dbReference type="GO" id="GO:0050660">
    <property type="term" value="F:flavin adenine dinucleotide binding"/>
    <property type="evidence" value="ECO:0007669"/>
    <property type="project" value="InterPro"/>
</dbReference>
<proteinExistence type="inferred from homology"/>
<dbReference type="InterPro" id="IPR002550">
    <property type="entry name" value="CNNM"/>
</dbReference>
<dbReference type="SUPFAM" id="SSF56176">
    <property type="entry name" value="FAD-binding/transporter-associated domain-like"/>
    <property type="match status" value="1"/>
</dbReference>
<evidence type="ECO:0000256" key="7">
    <source>
        <dbReference type="ARBA" id="ARBA00023122"/>
    </source>
</evidence>
<comment type="similarity">
    <text evidence="2">Belongs to the UPF0053 family.</text>
</comment>
<dbReference type="PROSITE" id="PS51846">
    <property type="entry name" value="CNNM"/>
    <property type="match status" value="1"/>
</dbReference>
<gene>
    <name evidence="14" type="ORF">IAC57_05995</name>
</gene>
<comment type="caution">
    <text evidence="14">The sequence shown here is derived from an EMBL/GenBank/DDBJ whole genome shotgun (WGS) entry which is preliminary data.</text>
</comment>
<dbReference type="InterPro" id="IPR036318">
    <property type="entry name" value="FAD-bd_PCMH-like_sf"/>
</dbReference>
<accession>A0A9D1MGA3</accession>
<dbReference type="InterPro" id="IPR016169">
    <property type="entry name" value="FAD-bd_PCMH_sub2"/>
</dbReference>
<dbReference type="Pfam" id="PF00571">
    <property type="entry name" value="CBS"/>
    <property type="match status" value="1"/>
</dbReference>
<evidence type="ECO:0000256" key="1">
    <source>
        <dbReference type="ARBA" id="ARBA00004651"/>
    </source>
</evidence>
<dbReference type="InterPro" id="IPR005170">
    <property type="entry name" value="Transptr-assoc_dom"/>
</dbReference>
<sequence>MLWGALILQIVLIFFNGVFASAEIAVISANETKMQKMAEKGDRRAKRIIKLTSQPARFLSTIQVAITLASFLGGAFAADNFAEPLVSLIMKTGIPVPRAVIHSVCVILITLILAYFSIVFGELIPKRIAMKKAEKMSLGLSGILRFVSVVFAPIVWLLTVSANGVLRLFGINPNEEEEEVTGEEIMMMAEAGSEKGSIDSEENEFIKNVFEFKELTVGEVCTHRKDTDLLFLDKSDAEWKALINATRHTYYPVCGKGIDDVRGVLCTKDYFRLEDKTRENVMKKAVSPAVFVAENTPANTLFYKMKMTREYFAVVVDEYGGMSGIVTLHDLLEQLVGELTEKDDKAEYEIRSLGENQWEITGLAPIDKVEETLGVNLPEEESEEFETFGGYVCGMMGTLPEDGSTFELSTDRMNIRVLSVADRCIKRMIVTVFPPKEETAER</sequence>